<dbReference type="EMBL" id="JACEFG010000001">
    <property type="protein sequence ID" value="MBA2173731.1"/>
    <property type="molecule type" value="Genomic_DNA"/>
</dbReference>
<keyword evidence="1 4" id="KW-0808">Transferase</keyword>
<sequence length="165" mass="19374">MNIRLISFEKDKDKLLEFRKDAQLVSEGTLENYDFAAYLQRMRRRIETNTNGQVFIIENRKVIGQIGAELRGGEGYVNLFYLVPEFRGRGYGRKMVAFAEDFFIKQGVRTYRLRVARSNKQALNLYKKSGLEIVEEDEQECTYIMKRKIPSTVTRGEKTRLVDDR</sequence>
<dbReference type="SUPFAM" id="SSF55729">
    <property type="entry name" value="Acyl-CoA N-acyltransferases (Nat)"/>
    <property type="match status" value="1"/>
</dbReference>
<dbReference type="InterPro" id="IPR050680">
    <property type="entry name" value="YpeA/RimI_acetyltransf"/>
</dbReference>
<evidence type="ECO:0000313" key="4">
    <source>
        <dbReference type="EMBL" id="MBA2173731.1"/>
    </source>
</evidence>
<dbReference type="GO" id="GO:0016747">
    <property type="term" value="F:acyltransferase activity, transferring groups other than amino-acyl groups"/>
    <property type="evidence" value="ECO:0007669"/>
    <property type="project" value="InterPro"/>
</dbReference>
<name>A0A838CP67_9BACI</name>
<keyword evidence="5" id="KW-1185">Reference proteome</keyword>
<evidence type="ECO:0000256" key="2">
    <source>
        <dbReference type="ARBA" id="ARBA00023315"/>
    </source>
</evidence>
<comment type="caution">
    <text evidence="4">The sequence shown here is derived from an EMBL/GenBank/DDBJ whole genome shotgun (WGS) entry which is preliminary data.</text>
</comment>
<dbReference type="Pfam" id="PF00583">
    <property type="entry name" value="Acetyltransf_1"/>
    <property type="match status" value="1"/>
</dbReference>
<organism evidence="4 5">
    <name type="scientific">Halobacillus locisalis</name>
    <dbReference type="NCBI Taxonomy" id="220753"/>
    <lineage>
        <taxon>Bacteria</taxon>
        <taxon>Bacillati</taxon>
        <taxon>Bacillota</taxon>
        <taxon>Bacilli</taxon>
        <taxon>Bacillales</taxon>
        <taxon>Bacillaceae</taxon>
        <taxon>Halobacillus</taxon>
    </lineage>
</organism>
<dbReference type="InterPro" id="IPR000182">
    <property type="entry name" value="GNAT_dom"/>
</dbReference>
<dbReference type="Proteomes" id="UP000571017">
    <property type="component" value="Unassembled WGS sequence"/>
</dbReference>
<reference evidence="4 5" key="1">
    <citation type="journal article" date="2004" name="Extremophiles">
        <title>Halobacillus locisalis sp. nov., a halophilic bacterium isolated from a marine solar saltern of the Yellow Sea in Korea.</title>
        <authorList>
            <person name="Yoon J.H."/>
            <person name="Kang K.H."/>
            <person name="Oh T.K."/>
            <person name="Park Y.H."/>
        </authorList>
    </citation>
    <scope>NUCLEOTIDE SEQUENCE [LARGE SCALE GENOMIC DNA]</scope>
    <source>
        <strain evidence="4 5">KCTC 3788</strain>
    </source>
</reference>
<feature type="domain" description="N-acetyltransferase" evidence="3">
    <location>
        <begin position="1"/>
        <end position="150"/>
    </location>
</feature>
<gene>
    <name evidence="4" type="ORF">H0266_02350</name>
</gene>
<dbReference type="CDD" id="cd04301">
    <property type="entry name" value="NAT_SF"/>
    <property type="match status" value="1"/>
</dbReference>
<dbReference type="PROSITE" id="PS51186">
    <property type="entry name" value="GNAT"/>
    <property type="match status" value="1"/>
</dbReference>
<dbReference type="RefSeq" id="WP_181470772.1">
    <property type="nucleotide sequence ID" value="NZ_JACEFG010000001.1"/>
</dbReference>
<dbReference type="Gene3D" id="3.40.630.30">
    <property type="match status" value="1"/>
</dbReference>
<dbReference type="PANTHER" id="PTHR43420">
    <property type="entry name" value="ACETYLTRANSFERASE"/>
    <property type="match status" value="1"/>
</dbReference>
<dbReference type="InterPro" id="IPR016181">
    <property type="entry name" value="Acyl_CoA_acyltransferase"/>
</dbReference>
<evidence type="ECO:0000313" key="5">
    <source>
        <dbReference type="Proteomes" id="UP000571017"/>
    </source>
</evidence>
<protein>
    <submittedName>
        <fullName evidence="4">GNAT family N-acetyltransferase</fullName>
    </submittedName>
</protein>
<proteinExistence type="predicted"/>
<accession>A0A838CP67</accession>
<dbReference type="AlphaFoldDB" id="A0A838CP67"/>
<keyword evidence="2" id="KW-0012">Acyltransferase</keyword>
<evidence type="ECO:0000256" key="1">
    <source>
        <dbReference type="ARBA" id="ARBA00022679"/>
    </source>
</evidence>
<evidence type="ECO:0000259" key="3">
    <source>
        <dbReference type="PROSITE" id="PS51186"/>
    </source>
</evidence>